<proteinExistence type="predicted"/>
<dbReference type="Gene3D" id="3.40.1490.10">
    <property type="entry name" value="Bit1"/>
    <property type="match status" value="1"/>
</dbReference>
<dbReference type="Pfam" id="PF01981">
    <property type="entry name" value="PTH2"/>
    <property type="match status" value="1"/>
</dbReference>
<name>A0A285TYC0_9PROT</name>
<evidence type="ECO:0000256" key="2">
    <source>
        <dbReference type="ARBA" id="ARBA00022801"/>
    </source>
</evidence>
<dbReference type="InterPro" id="IPR002833">
    <property type="entry name" value="PTH2"/>
</dbReference>
<keyword evidence="2 4" id="KW-0378">Hydrolase</keyword>
<evidence type="ECO:0000256" key="1">
    <source>
        <dbReference type="ARBA" id="ARBA00013260"/>
    </source>
</evidence>
<evidence type="ECO:0000313" key="4">
    <source>
        <dbReference type="EMBL" id="SOC27407.1"/>
    </source>
</evidence>
<dbReference type="GO" id="GO:0004045">
    <property type="term" value="F:peptidyl-tRNA hydrolase activity"/>
    <property type="evidence" value="ECO:0007669"/>
    <property type="project" value="UniProtKB-EC"/>
</dbReference>
<evidence type="ECO:0000313" key="5">
    <source>
        <dbReference type="Proteomes" id="UP000219068"/>
    </source>
</evidence>
<dbReference type="Proteomes" id="UP000219068">
    <property type="component" value="Unassembled WGS sequence"/>
</dbReference>
<evidence type="ECO:0000256" key="3">
    <source>
        <dbReference type="ARBA" id="ARBA00048707"/>
    </source>
</evidence>
<dbReference type="SUPFAM" id="SSF102462">
    <property type="entry name" value="Peptidyl-tRNA hydrolase II"/>
    <property type="match status" value="1"/>
</dbReference>
<dbReference type="InterPro" id="IPR023476">
    <property type="entry name" value="Pep_tRNA_hydro_II_dom_sf"/>
</dbReference>
<gene>
    <name evidence="4" type="ORF">SAMN05428964_105403</name>
</gene>
<organism evidence="4 5">
    <name type="scientific">Thalassospira xiamenensis</name>
    <dbReference type="NCBI Taxonomy" id="220697"/>
    <lineage>
        <taxon>Bacteria</taxon>
        <taxon>Pseudomonadati</taxon>
        <taxon>Pseudomonadota</taxon>
        <taxon>Alphaproteobacteria</taxon>
        <taxon>Rhodospirillales</taxon>
        <taxon>Thalassospiraceae</taxon>
        <taxon>Thalassospira</taxon>
    </lineage>
</organism>
<protein>
    <recommendedName>
        <fullName evidence="1">peptidyl-tRNA hydrolase</fullName>
        <ecNumber evidence="1">3.1.1.29</ecNumber>
    </recommendedName>
</protein>
<accession>A0A285TYC0</accession>
<dbReference type="AlphaFoldDB" id="A0A285TYC0"/>
<reference evidence="4 5" key="1">
    <citation type="submission" date="2017-08" db="EMBL/GenBank/DDBJ databases">
        <authorList>
            <person name="de Groot N.N."/>
        </authorList>
    </citation>
    <scope>NUCLEOTIDE SEQUENCE [LARGE SCALE GENOMIC DNA]</scope>
    <source>
        <strain evidence="4 5">USBA 78</strain>
    </source>
</reference>
<dbReference type="EC" id="3.1.1.29" evidence="1"/>
<dbReference type="EMBL" id="OBMM01000005">
    <property type="protein sequence ID" value="SOC27407.1"/>
    <property type="molecule type" value="Genomic_DNA"/>
</dbReference>
<comment type="catalytic activity">
    <reaction evidence="3">
        <text>an N-acyl-L-alpha-aminoacyl-tRNA + H2O = an N-acyl-L-amino acid + a tRNA + H(+)</text>
        <dbReference type="Rhea" id="RHEA:54448"/>
        <dbReference type="Rhea" id="RHEA-COMP:10123"/>
        <dbReference type="Rhea" id="RHEA-COMP:13883"/>
        <dbReference type="ChEBI" id="CHEBI:15377"/>
        <dbReference type="ChEBI" id="CHEBI:15378"/>
        <dbReference type="ChEBI" id="CHEBI:59874"/>
        <dbReference type="ChEBI" id="CHEBI:78442"/>
        <dbReference type="ChEBI" id="CHEBI:138191"/>
        <dbReference type="EC" id="3.1.1.29"/>
    </reaction>
</comment>
<sequence>MSRGKLAAQCAHACRLSFLSFLNKSPGTIPSEADSSAFGSIVVLKAKSELQLKKLFELAQERDLPTHLFTDHGHVISGTVFDGQPVLTALAIGPVQRARIDDATRAFSCA</sequence>